<feature type="domain" description="Zn(2)-C6 fungal-type" evidence="8">
    <location>
        <begin position="19"/>
        <end position="49"/>
    </location>
</feature>
<evidence type="ECO:0000256" key="6">
    <source>
        <dbReference type="ARBA" id="ARBA00023242"/>
    </source>
</evidence>
<dbReference type="InterPro" id="IPR036864">
    <property type="entry name" value="Zn2-C6_fun-type_DNA-bd_sf"/>
</dbReference>
<comment type="subcellular location">
    <subcellularLocation>
        <location evidence="1">Nucleus</location>
    </subcellularLocation>
</comment>
<feature type="compositionally biased region" description="Low complexity" evidence="7">
    <location>
        <begin position="216"/>
        <end position="228"/>
    </location>
</feature>
<feature type="compositionally biased region" description="Polar residues" evidence="7">
    <location>
        <begin position="233"/>
        <end position="242"/>
    </location>
</feature>
<dbReference type="SMART" id="SM00066">
    <property type="entry name" value="GAL4"/>
    <property type="match status" value="1"/>
</dbReference>
<organism evidence="9 10">
    <name type="scientific">Coniella lustricola</name>
    <dbReference type="NCBI Taxonomy" id="2025994"/>
    <lineage>
        <taxon>Eukaryota</taxon>
        <taxon>Fungi</taxon>
        <taxon>Dikarya</taxon>
        <taxon>Ascomycota</taxon>
        <taxon>Pezizomycotina</taxon>
        <taxon>Sordariomycetes</taxon>
        <taxon>Sordariomycetidae</taxon>
        <taxon>Diaporthales</taxon>
        <taxon>Schizoparmaceae</taxon>
        <taxon>Coniella</taxon>
    </lineage>
</organism>
<dbReference type="CDD" id="cd00067">
    <property type="entry name" value="GAL4"/>
    <property type="match status" value="1"/>
</dbReference>
<evidence type="ECO:0000256" key="4">
    <source>
        <dbReference type="ARBA" id="ARBA00023125"/>
    </source>
</evidence>
<accession>A0A2T3AJ24</accession>
<dbReference type="GO" id="GO:0000976">
    <property type="term" value="F:transcription cis-regulatory region binding"/>
    <property type="evidence" value="ECO:0007669"/>
    <property type="project" value="TreeGrafter"/>
</dbReference>
<dbReference type="Proteomes" id="UP000241462">
    <property type="component" value="Unassembled WGS sequence"/>
</dbReference>
<evidence type="ECO:0000256" key="1">
    <source>
        <dbReference type="ARBA" id="ARBA00004123"/>
    </source>
</evidence>
<dbReference type="GO" id="GO:0000981">
    <property type="term" value="F:DNA-binding transcription factor activity, RNA polymerase II-specific"/>
    <property type="evidence" value="ECO:0007669"/>
    <property type="project" value="InterPro"/>
</dbReference>
<evidence type="ECO:0000256" key="3">
    <source>
        <dbReference type="ARBA" id="ARBA00023015"/>
    </source>
</evidence>
<keyword evidence="2" id="KW-0862">Zinc</keyword>
<dbReference type="Pfam" id="PF11951">
    <property type="entry name" value="Fungal_trans_2"/>
    <property type="match status" value="1"/>
</dbReference>
<dbReference type="PROSITE" id="PS00463">
    <property type="entry name" value="ZN2_CY6_FUNGAL_1"/>
    <property type="match status" value="1"/>
</dbReference>
<dbReference type="EMBL" id="KZ678384">
    <property type="protein sequence ID" value="PSR99418.1"/>
    <property type="molecule type" value="Genomic_DNA"/>
</dbReference>
<evidence type="ECO:0000313" key="9">
    <source>
        <dbReference type="EMBL" id="PSR99418.1"/>
    </source>
</evidence>
<feature type="region of interest" description="Disordered" evidence="7">
    <location>
        <begin position="162"/>
        <end position="260"/>
    </location>
</feature>
<dbReference type="InParanoid" id="A0A2T3AJ24"/>
<dbReference type="GO" id="GO:0005634">
    <property type="term" value="C:nucleus"/>
    <property type="evidence" value="ECO:0007669"/>
    <property type="project" value="UniProtKB-SubCell"/>
</dbReference>
<dbReference type="STRING" id="2025994.A0A2T3AJ24"/>
<protein>
    <submittedName>
        <fullName evidence="9">Fungal-specific transcription factor domain-domain-containing protein</fullName>
    </submittedName>
</protein>
<dbReference type="PANTHER" id="PTHR37534">
    <property type="entry name" value="TRANSCRIPTIONAL ACTIVATOR PROTEIN UGA3"/>
    <property type="match status" value="1"/>
</dbReference>
<dbReference type="Pfam" id="PF00172">
    <property type="entry name" value="Zn_clus"/>
    <property type="match status" value="1"/>
</dbReference>
<dbReference type="InterPro" id="IPR021858">
    <property type="entry name" value="Fun_TF"/>
</dbReference>
<dbReference type="OrthoDB" id="5229455at2759"/>
<feature type="region of interest" description="Disordered" evidence="7">
    <location>
        <begin position="58"/>
        <end position="136"/>
    </location>
</feature>
<proteinExistence type="predicted"/>
<dbReference type="PANTHER" id="PTHR37534:SF43">
    <property type="entry name" value="FINGER DOMAIN PROTEIN, PUTATIVE (AFU_ORTHOLOGUE AFUA_1G01850)-RELATED"/>
    <property type="match status" value="1"/>
</dbReference>
<evidence type="ECO:0000313" key="10">
    <source>
        <dbReference type="Proteomes" id="UP000241462"/>
    </source>
</evidence>
<name>A0A2T3AJ24_9PEZI</name>
<feature type="compositionally biased region" description="Polar residues" evidence="7">
    <location>
        <begin position="105"/>
        <end position="114"/>
    </location>
</feature>
<keyword evidence="4" id="KW-0238">DNA-binding</keyword>
<feature type="compositionally biased region" description="Polar residues" evidence="7">
    <location>
        <begin position="172"/>
        <end position="185"/>
    </location>
</feature>
<dbReference type="GO" id="GO:0008270">
    <property type="term" value="F:zinc ion binding"/>
    <property type="evidence" value="ECO:0007669"/>
    <property type="project" value="InterPro"/>
</dbReference>
<keyword evidence="3" id="KW-0805">Transcription regulation</keyword>
<dbReference type="Gene3D" id="4.10.240.10">
    <property type="entry name" value="Zn(2)-C6 fungal-type DNA-binding domain"/>
    <property type="match status" value="1"/>
</dbReference>
<evidence type="ECO:0000256" key="2">
    <source>
        <dbReference type="ARBA" id="ARBA00022833"/>
    </source>
</evidence>
<dbReference type="GO" id="GO:0045944">
    <property type="term" value="P:positive regulation of transcription by RNA polymerase II"/>
    <property type="evidence" value="ECO:0007669"/>
    <property type="project" value="TreeGrafter"/>
</dbReference>
<reference evidence="9 10" key="1">
    <citation type="journal article" date="2018" name="Mycol. Prog.">
        <title>Coniella lustricola, a new species from submerged detritus.</title>
        <authorList>
            <person name="Raudabaugh D.B."/>
            <person name="Iturriaga T."/>
            <person name="Carver A."/>
            <person name="Mondo S."/>
            <person name="Pangilinan J."/>
            <person name="Lipzen A."/>
            <person name="He G."/>
            <person name="Amirebrahimi M."/>
            <person name="Grigoriev I.V."/>
            <person name="Miller A.N."/>
        </authorList>
    </citation>
    <scope>NUCLEOTIDE SEQUENCE [LARGE SCALE GENOMIC DNA]</scope>
    <source>
        <strain evidence="9 10">B22-T-1</strain>
    </source>
</reference>
<keyword evidence="5" id="KW-0804">Transcription</keyword>
<dbReference type="AlphaFoldDB" id="A0A2T3AJ24"/>
<dbReference type="PROSITE" id="PS50048">
    <property type="entry name" value="ZN2_CY6_FUNGAL_2"/>
    <property type="match status" value="1"/>
</dbReference>
<gene>
    <name evidence="9" type="ORF">BD289DRAFT_361098</name>
</gene>
<keyword evidence="6" id="KW-0539">Nucleus</keyword>
<dbReference type="SUPFAM" id="SSF57701">
    <property type="entry name" value="Zn2/Cys6 DNA-binding domain"/>
    <property type="match status" value="1"/>
</dbReference>
<evidence type="ECO:0000256" key="7">
    <source>
        <dbReference type="SAM" id="MobiDB-lite"/>
    </source>
</evidence>
<evidence type="ECO:0000256" key="5">
    <source>
        <dbReference type="ARBA" id="ARBA00023163"/>
    </source>
</evidence>
<dbReference type="InterPro" id="IPR001138">
    <property type="entry name" value="Zn2Cys6_DnaBD"/>
</dbReference>
<keyword evidence="10" id="KW-1185">Reference proteome</keyword>
<feature type="region of interest" description="Disordered" evidence="7">
    <location>
        <begin position="279"/>
        <end position="301"/>
    </location>
</feature>
<evidence type="ECO:0000259" key="8">
    <source>
        <dbReference type="PROSITE" id="PS50048"/>
    </source>
</evidence>
<sequence>MPRPKRPGAPEPKKRSRNGCWNCKARKVKCDETRPKCENCQRTGEACDYSIRLNWEGRKKKNPGFETILGHSPSESSASSLPPPRRPSDARSNSSRATEDHRSPLSATTPQTADDVTIPRSEPQATPPIQPSSRPVVFSGHLSINKLENGGQASLSSPDLASPIFSLPRPPNNSITRVCIDSNQAGAARQRPSKRLRYSVDLDAPRQSPQASPHVTASTNPSAAASSPGLFATNPTSASVGSLDSPLTPAASSPYSEDGSMRATGFRQMALSSPDAHRMSVSSLLSGPPGPAGPIHYAPPSQRTVNAKKNLCLSDVAMYYGLDPGFPDLDLGPNDDVHGILDLQMGIIQSECDLKACTGEHSPSVSDGKKNHDTRTGLYKQPLQVRIPRDLEPLPAKLLGNPMNLLYFHHFMNYTAKALVPHDDEQSNPYRHVLPQMAVKNDKLLSLMLAYAASHRAHLLGHPEPATRIAHWVQDIFPALRNALSDPGQSISNENIATGIMLASLEIVSPTAFGVAIPWQRHLGLARELISSRKDGIRWTREWKEEDQVRAFLWSWLAYLDVLGSLSGGRHESSTRWILDYQQDEFEEEWDEIDCIMGITTRGVYLLAQVAELAKECDTSRADNTGDPSGPWEPPKDLLQRAWVLEDKTLDSISRAPQPCKHLHASGRVAHWEGREISAMSEAYHWAGLVHLYRRVLERASLHADIQHAVLKIYSCLNIVPLGGKAEASMLFPLFTAACETTDKEQRDRVRERMDSMRRSGFRQVDKARVLMEKVWETKQPWEALLTTEFIG</sequence>